<dbReference type="Pfam" id="PF13621">
    <property type="entry name" value="Cupin_8"/>
    <property type="match status" value="1"/>
</dbReference>
<dbReference type="GO" id="GO:0005634">
    <property type="term" value="C:nucleus"/>
    <property type="evidence" value="ECO:0007669"/>
    <property type="project" value="TreeGrafter"/>
</dbReference>
<dbReference type="GO" id="GO:0005737">
    <property type="term" value="C:cytoplasm"/>
    <property type="evidence" value="ECO:0007669"/>
    <property type="project" value="TreeGrafter"/>
</dbReference>
<name>A0A9W7B8M1_9STRA</name>
<dbReference type="PANTHER" id="PTHR12480:SF6">
    <property type="entry name" value="2-OXOGLUTARATE AND IRON-DEPENDENT OXYGENASE JMJD4"/>
    <property type="match status" value="1"/>
</dbReference>
<dbReference type="GO" id="GO:0016706">
    <property type="term" value="F:2-oxoglutarate-dependent dioxygenase activity"/>
    <property type="evidence" value="ECO:0007669"/>
    <property type="project" value="TreeGrafter"/>
</dbReference>
<evidence type="ECO:0000313" key="2">
    <source>
        <dbReference type="EMBL" id="GMH83460.1"/>
    </source>
</evidence>
<dbReference type="SMART" id="SM00558">
    <property type="entry name" value="JmjC"/>
    <property type="match status" value="1"/>
</dbReference>
<dbReference type="GO" id="GO:0045905">
    <property type="term" value="P:positive regulation of translational termination"/>
    <property type="evidence" value="ECO:0007669"/>
    <property type="project" value="TreeGrafter"/>
</dbReference>
<comment type="caution">
    <text evidence="2">The sequence shown here is derived from an EMBL/GenBank/DDBJ whole genome shotgun (WGS) entry which is preliminary data.</text>
</comment>
<protein>
    <recommendedName>
        <fullName evidence="1">JmjC domain-containing protein</fullName>
    </recommendedName>
</protein>
<dbReference type="InterPro" id="IPR003347">
    <property type="entry name" value="JmjC_dom"/>
</dbReference>
<dbReference type="InterPro" id="IPR041667">
    <property type="entry name" value="Cupin_8"/>
</dbReference>
<dbReference type="GO" id="GO:0043565">
    <property type="term" value="F:sequence-specific DNA binding"/>
    <property type="evidence" value="ECO:0007669"/>
    <property type="project" value="TreeGrafter"/>
</dbReference>
<reference evidence="3" key="1">
    <citation type="journal article" date="2023" name="Commun. Biol.">
        <title>Genome analysis of Parmales, the sister group of diatoms, reveals the evolutionary specialization of diatoms from phago-mixotrophs to photoautotrophs.</title>
        <authorList>
            <person name="Ban H."/>
            <person name="Sato S."/>
            <person name="Yoshikawa S."/>
            <person name="Yamada K."/>
            <person name="Nakamura Y."/>
            <person name="Ichinomiya M."/>
            <person name="Sato N."/>
            <person name="Blanc-Mathieu R."/>
            <person name="Endo H."/>
            <person name="Kuwata A."/>
            <person name="Ogata H."/>
        </authorList>
    </citation>
    <scope>NUCLEOTIDE SEQUENCE [LARGE SCALE GENOMIC DNA]</scope>
</reference>
<sequence length="450" mass="50993">MAASKSLSTLVYNVWTSEGSDVSALASRFFDGQVDALGLLMYLSGSGHDIDEEEIEEDAMAVIEREDGDELSYESFVDKYMAPNRPVIITGLTSSWRATHEFLHSDSRSSLNVERLIKEYGECVAPVHVSNVPKGCPFGGLSRPATDEMTVTAYCDYWREKPQCSDREETETYLYLKDWKPHAISGKKSMYDCPEYFKEDWLNDLNGSYKFVYLGPAGTCTRLHADVLRSYSWSSNVTGRKRWYLIPPEYTYLLYDVFGKALAPHIHFDLESELNATMFPGLKLARKHTVIVDQLKGETIFVPSGWHHSVENLEDTFSINHNWLNGFNLEGSWKKLKEEIENERAYRKAEGSLEGVEEELKGGEGRYGDGESQIGKDLILLYEVLAFRLSGDGEIRREEMAMVAMVLQEMVEIVGGCVGEDVYGVKRMSDWRPEDFLKVVNAELGVGFIK</sequence>
<dbReference type="Proteomes" id="UP001162640">
    <property type="component" value="Unassembled WGS sequence"/>
</dbReference>
<dbReference type="AlphaFoldDB" id="A0A9W7B8M1"/>
<evidence type="ECO:0000259" key="1">
    <source>
        <dbReference type="PROSITE" id="PS51184"/>
    </source>
</evidence>
<dbReference type="PANTHER" id="PTHR12480">
    <property type="entry name" value="ARGININE DEMETHYLASE AND LYSYL-HYDROXYLASE JMJD"/>
    <property type="match status" value="1"/>
</dbReference>
<dbReference type="SUPFAM" id="SSF51197">
    <property type="entry name" value="Clavaminate synthase-like"/>
    <property type="match status" value="1"/>
</dbReference>
<feature type="domain" description="JmjC" evidence="1">
    <location>
        <begin position="182"/>
        <end position="340"/>
    </location>
</feature>
<dbReference type="Gene3D" id="2.60.120.650">
    <property type="entry name" value="Cupin"/>
    <property type="match status" value="1"/>
</dbReference>
<dbReference type="PROSITE" id="PS51184">
    <property type="entry name" value="JMJC"/>
    <property type="match status" value="1"/>
</dbReference>
<organism evidence="2 3">
    <name type="scientific">Triparma laevis f. inornata</name>
    <dbReference type="NCBI Taxonomy" id="1714386"/>
    <lineage>
        <taxon>Eukaryota</taxon>
        <taxon>Sar</taxon>
        <taxon>Stramenopiles</taxon>
        <taxon>Ochrophyta</taxon>
        <taxon>Bolidophyceae</taxon>
        <taxon>Parmales</taxon>
        <taxon>Triparmaceae</taxon>
        <taxon>Triparma</taxon>
    </lineage>
</organism>
<accession>A0A9W7B8M1</accession>
<proteinExistence type="predicted"/>
<dbReference type="InterPro" id="IPR050910">
    <property type="entry name" value="JMJD6_ArgDemeth/LysHydrox"/>
</dbReference>
<gene>
    <name evidence="2" type="ORF">TL16_g09606</name>
</gene>
<dbReference type="EMBL" id="BLQM01000328">
    <property type="protein sequence ID" value="GMH83460.1"/>
    <property type="molecule type" value="Genomic_DNA"/>
</dbReference>
<evidence type="ECO:0000313" key="3">
    <source>
        <dbReference type="Proteomes" id="UP001162640"/>
    </source>
</evidence>